<organism evidence="2 3">
    <name type="scientific">Streptomyces adustus</name>
    <dbReference type="NCBI Taxonomy" id="1609272"/>
    <lineage>
        <taxon>Bacteria</taxon>
        <taxon>Bacillati</taxon>
        <taxon>Actinomycetota</taxon>
        <taxon>Actinomycetes</taxon>
        <taxon>Kitasatosporales</taxon>
        <taxon>Streptomycetaceae</taxon>
        <taxon>Streptomyces</taxon>
    </lineage>
</organism>
<gene>
    <name evidence="2" type="ORF">FNH09_27725</name>
</gene>
<accession>A0A5N8VI61</accession>
<keyword evidence="1" id="KW-0472">Membrane</keyword>
<feature type="transmembrane region" description="Helical" evidence="1">
    <location>
        <begin position="78"/>
        <end position="99"/>
    </location>
</feature>
<keyword evidence="1" id="KW-1133">Transmembrane helix</keyword>
<feature type="transmembrane region" description="Helical" evidence="1">
    <location>
        <begin position="45"/>
        <end position="66"/>
    </location>
</feature>
<dbReference type="OrthoDB" id="4247899at2"/>
<keyword evidence="3" id="KW-1185">Reference proteome</keyword>
<dbReference type="Proteomes" id="UP000325849">
    <property type="component" value="Unassembled WGS sequence"/>
</dbReference>
<protein>
    <submittedName>
        <fullName evidence="2">Uncharacterized protein</fullName>
    </submittedName>
</protein>
<sequence length="210" mass="22688">MPGSMLPPPPPPPHDRTWPDRGALLADRRRALEELRGHSLGVHRVLLLWLLALAAVIGWSLLVLPLQQREEAERTGILLAPLFVLLGLAALTPPVVAVFRAIRRDRQLSGLLDAWLALDSHPQTDARLRSPGLSLFWLLSSAAIGATGLWASLATAAGAEPGRSNYGDVALRMGIGTILWLTGLIGVVKAVRHYRWALRALGPAPTPGHR</sequence>
<feature type="transmembrane region" description="Helical" evidence="1">
    <location>
        <begin position="169"/>
        <end position="191"/>
    </location>
</feature>
<keyword evidence="1" id="KW-0812">Transmembrane</keyword>
<dbReference type="AlphaFoldDB" id="A0A5N8VI61"/>
<evidence type="ECO:0000313" key="2">
    <source>
        <dbReference type="EMBL" id="MPY34891.1"/>
    </source>
</evidence>
<feature type="transmembrane region" description="Helical" evidence="1">
    <location>
        <begin position="135"/>
        <end position="157"/>
    </location>
</feature>
<dbReference type="RefSeq" id="WP_152892645.1">
    <property type="nucleotide sequence ID" value="NZ_JBHJTU010000031.1"/>
</dbReference>
<evidence type="ECO:0000256" key="1">
    <source>
        <dbReference type="SAM" id="Phobius"/>
    </source>
</evidence>
<reference evidence="2 3" key="1">
    <citation type="submission" date="2019-07" db="EMBL/GenBank/DDBJ databases">
        <title>New species of Amycolatopsis and Streptomyces.</title>
        <authorList>
            <person name="Duangmal K."/>
            <person name="Teo W.F.A."/>
            <person name="Lipun K."/>
        </authorList>
    </citation>
    <scope>NUCLEOTIDE SEQUENCE [LARGE SCALE GENOMIC DNA]</scope>
    <source>
        <strain evidence="2 3">NBRC 109810</strain>
    </source>
</reference>
<evidence type="ECO:0000313" key="3">
    <source>
        <dbReference type="Proteomes" id="UP000325849"/>
    </source>
</evidence>
<dbReference type="EMBL" id="VJZD01000133">
    <property type="protein sequence ID" value="MPY34891.1"/>
    <property type="molecule type" value="Genomic_DNA"/>
</dbReference>
<name>A0A5N8VI61_9ACTN</name>
<comment type="caution">
    <text evidence="2">The sequence shown here is derived from an EMBL/GenBank/DDBJ whole genome shotgun (WGS) entry which is preliminary data.</text>
</comment>
<proteinExistence type="predicted"/>